<dbReference type="NCBIfam" id="TIGR02775">
    <property type="entry name" value="TrbG_Ti"/>
    <property type="match status" value="1"/>
</dbReference>
<dbReference type="Pfam" id="PF03524">
    <property type="entry name" value="CagX"/>
    <property type="match status" value="1"/>
</dbReference>
<dbReference type="EMBL" id="FCOW01000042">
    <property type="protein sequence ID" value="CVK21678.1"/>
    <property type="molecule type" value="Genomic_DNA"/>
</dbReference>
<feature type="coiled-coil region" evidence="3">
    <location>
        <begin position="103"/>
        <end position="157"/>
    </location>
</feature>
<protein>
    <submittedName>
        <fullName evidence="4">Conjugal transfer protein</fullName>
    </submittedName>
</protein>
<organism evidence="5 6">
    <name type="scientific">Sporomusa sphaeroides DSM 2875</name>
    <dbReference type="NCBI Taxonomy" id="1337886"/>
    <lineage>
        <taxon>Bacteria</taxon>
        <taxon>Bacillati</taxon>
        <taxon>Bacillota</taxon>
        <taxon>Negativicutes</taxon>
        <taxon>Selenomonadales</taxon>
        <taxon>Sporomusaceae</taxon>
        <taxon>Sporomusa</taxon>
    </lineage>
</organism>
<proteinExistence type="inferred from homology"/>
<dbReference type="InterPro" id="IPR038161">
    <property type="entry name" value="VirB9/CagX/TrbG_C_sf"/>
</dbReference>
<dbReference type="Gene3D" id="2.60.40.2500">
    <property type="match status" value="1"/>
</dbReference>
<dbReference type="InterPro" id="IPR033645">
    <property type="entry name" value="VirB9/CagX/TrbG_C"/>
</dbReference>
<gene>
    <name evidence="5" type="ORF">SPSPH_047230</name>
    <name evidence="4" type="ORF">SSPH_04373</name>
</gene>
<dbReference type="InterPro" id="IPR014142">
    <property type="entry name" value="TrbG_Ti"/>
</dbReference>
<keyword evidence="3" id="KW-0175">Coiled coil</keyword>
<dbReference type="OrthoDB" id="9815808at2"/>
<evidence type="ECO:0000313" key="6">
    <source>
        <dbReference type="Proteomes" id="UP000186950"/>
    </source>
</evidence>
<sequence>MYWVSYAKKRFILLTLVFFITVLFTPAKVHAEAENDIQPMLMWKSMQVIEDTHTQPVSDTAVQTNNPVKIVNLSQPSELDAIKEQIRQRRQQDDALLASIEAKQKEQEILAKKKADEEALKEKLRQQIIAEMSALQKKQKDEENQKWLTIIEDLKKQNVEQQKQQQEHFLTLIDNFKKQDTEQKQLEILRQQEQQQAFLEAIEDLRPRSKVISLDDPDYAKKTIHQYIADNTQDAKEAISREADVTFLYSPAALYKIYTRIDFLTDIQLQPGEEIQHISGGDTLRWQVSYAQSGSGINKTWHVYIKPNQPGAETNIIILTDKHSYQLHVVATSWHNPIVTWTYPAEQQATFFRAEQRQQQLAANSIPTKVMAPEKLNFDYKISGRKYDWNPTTVFDDGAQTFIKMPASMATSEAPILVVKDSRGKVAIVNYRVRNGYYMVDRLFNQAELRVGRDVVKIKRKAKYVENNNAA</sequence>
<dbReference type="KEGG" id="ssph:SPSPH_047230"/>
<name>A0A1U7M9X1_9FIRM</name>
<keyword evidence="2" id="KW-0732">Signal</keyword>
<reference evidence="4 7" key="1">
    <citation type="submission" date="2016-01" db="EMBL/GenBank/DDBJ databases">
        <authorList>
            <person name="Brown R."/>
        </authorList>
    </citation>
    <scope>NUCLEOTIDE SEQUENCE [LARGE SCALE GENOMIC DNA]</scope>
    <source>
        <strain evidence="4">Sporomusa sphaeroides DSM 2875</strain>
    </source>
</reference>
<dbReference type="Proteomes" id="UP000186950">
    <property type="component" value="Plasmid pSSP59"/>
</dbReference>
<evidence type="ECO:0000256" key="1">
    <source>
        <dbReference type="ARBA" id="ARBA00006135"/>
    </source>
</evidence>
<dbReference type="EMBL" id="CP146992">
    <property type="protein sequence ID" value="WXA41911.1"/>
    <property type="molecule type" value="Genomic_DNA"/>
</dbReference>
<evidence type="ECO:0000313" key="4">
    <source>
        <dbReference type="EMBL" id="CVK21678.1"/>
    </source>
</evidence>
<evidence type="ECO:0000256" key="3">
    <source>
        <dbReference type="SAM" id="Coils"/>
    </source>
</evidence>
<dbReference type="InterPro" id="IPR010258">
    <property type="entry name" value="Conjugal_tfr_TrbG/VirB9/CagX"/>
</dbReference>
<comment type="similarity">
    <text evidence="1">Belongs to the TrbG/VirB9 family.</text>
</comment>
<geneLocation type="plasmid" evidence="5 6">
    <name>pSSP59</name>
</geneLocation>
<keyword evidence="7" id="KW-1185">Reference proteome</keyword>
<evidence type="ECO:0000313" key="5">
    <source>
        <dbReference type="EMBL" id="WXA41911.1"/>
    </source>
</evidence>
<dbReference type="CDD" id="cd06911">
    <property type="entry name" value="VirB9_CagX_TrbG"/>
    <property type="match status" value="1"/>
</dbReference>
<evidence type="ECO:0000313" key="7">
    <source>
        <dbReference type="Proteomes" id="UP000245702"/>
    </source>
</evidence>
<keyword evidence="5" id="KW-0614">Plasmid</keyword>
<dbReference type="AlphaFoldDB" id="A0A1U7M9X1"/>
<dbReference type="Proteomes" id="UP000245702">
    <property type="component" value="Unassembled WGS sequence"/>
</dbReference>
<accession>A0A1U7M9X1</accession>
<evidence type="ECO:0000256" key="2">
    <source>
        <dbReference type="ARBA" id="ARBA00022729"/>
    </source>
</evidence>
<dbReference type="RefSeq" id="WP_075758117.1">
    <property type="nucleotide sequence ID" value="NZ_CP146992.1"/>
</dbReference>
<reference evidence="5" key="2">
    <citation type="submission" date="2024-03" db="EMBL/GenBank/DDBJ databases">
        <title>Complete genome sequence of Sporomusa sphaeroides DSM 2875T isolated from mud of the Leine river and Sporomusa ovata DSM 2662T isolated from sugar beet leaf silage.</title>
        <authorList>
            <person name="Boeer T."/>
            <person name="Lueschen A."/>
            <person name="Daniel R."/>
            <person name="Poehlein A."/>
        </authorList>
    </citation>
    <scope>NUCLEOTIDE SEQUENCE</scope>
    <source>
        <strain evidence="5">DSM 2875</strain>
        <plasmid evidence="5">pSSP59</plasmid>
    </source>
</reference>